<feature type="transmembrane region" description="Helical" evidence="1">
    <location>
        <begin position="84"/>
        <end position="102"/>
    </location>
</feature>
<feature type="transmembrane region" description="Helical" evidence="1">
    <location>
        <begin position="138"/>
        <end position="155"/>
    </location>
</feature>
<dbReference type="AlphaFoldDB" id="A0A5D6V747"/>
<dbReference type="Proteomes" id="UP000322791">
    <property type="component" value="Unassembled WGS sequence"/>
</dbReference>
<feature type="transmembrane region" description="Helical" evidence="1">
    <location>
        <begin position="226"/>
        <end position="249"/>
    </location>
</feature>
<feature type="transmembrane region" description="Helical" evidence="1">
    <location>
        <begin position="167"/>
        <end position="190"/>
    </location>
</feature>
<name>A0A5D6V747_9BACT</name>
<dbReference type="Pfam" id="PF12412">
    <property type="entry name" value="DUF3667"/>
    <property type="match status" value="1"/>
</dbReference>
<reference evidence="2 3" key="1">
    <citation type="submission" date="2019-08" db="EMBL/GenBank/DDBJ databases">
        <authorList>
            <person name="Seo M.-J."/>
        </authorList>
    </citation>
    <scope>NUCLEOTIDE SEQUENCE [LARGE SCALE GENOMIC DNA]</scope>
    <source>
        <strain evidence="2 3">KIGAM108</strain>
    </source>
</reference>
<dbReference type="EMBL" id="VTHL01000004">
    <property type="protein sequence ID" value="TYZ11831.1"/>
    <property type="molecule type" value="Genomic_DNA"/>
</dbReference>
<keyword evidence="1" id="KW-0812">Transmembrane</keyword>
<protein>
    <submittedName>
        <fullName evidence="2">DUF3667 domain-containing protein</fullName>
    </submittedName>
</protein>
<evidence type="ECO:0000256" key="1">
    <source>
        <dbReference type="SAM" id="Phobius"/>
    </source>
</evidence>
<proteinExistence type="predicted"/>
<dbReference type="RefSeq" id="WP_149070010.1">
    <property type="nucleotide sequence ID" value="NZ_VTHL01000004.1"/>
</dbReference>
<organism evidence="2 3">
    <name type="scientific">Hymenobacter lutimineralis</name>
    <dbReference type="NCBI Taxonomy" id="2606448"/>
    <lineage>
        <taxon>Bacteria</taxon>
        <taxon>Pseudomonadati</taxon>
        <taxon>Bacteroidota</taxon>
        <taxon>Cytophagia</taxon>
        <taxon>Cytophagales</taxon>
        <taxon>Hymenobacteraceae</taxon>
        <taxon>Hymenobacter</taxon>
    </lineage>
</organism>
<keyword evidence="1" id="KW-0472">Membrane</keyword>
<dbReference type="InterPro" id="IPR022134">
    <property type="entry name" value="DUF3667"/>
</dbReference>
<keyword evidence="3" id="KW-1185">Reference proteome</keyword>
<accession>A0A5D6V747</accession>
<comment type="caution">
    <text evidence="2">The sequence shown here is derived from an EMBL/GenBank/DDBJ whole genome shotgun (WGS) entry which is preliminary data.</text>
</comment>
<sequence>MAAPELLCLNCDQPLEVGPYCAHCGQQRPHRLSVGHVLHELLHVFTHADKSIFGYAGMVLTRPGQLVHDYLRGRRKRYFNPFQILLNTVGIVTLLANGLHYYDSVGDAVQQQMSRRVSAAQLHHVQTYFHALGKYFNVWWLALLPPHALLTWLVYRRRGLNYAEAFLVQVVVSSAYQVLLLVLLPVLTYLPWRVPGSSMAMLGGIITVLYLTLVGRQGLGLGWAGAFWRALVTGILYAIIDVLLNYFVFNWYVFR</sequence>
<keyword evidence="1" id="KW-1133">Transmembrane helix</keyword>
<evidence type="ECO:0000313" key="2">
    <source>
        <dbReference type="EMBL" id="TYZ11831.1"/>
    </source>
</evidence>
<feature type="transmembrane region" description="Helical" evidence="1">
    <location>
        <begin position="196"/>
        <end position="214"/>
    </location>
</feature>
<evidence type="ECO:0000313" key="3">
    <source>
        <dbReference type="Proteomes" id="UP000322791"/>
    </source>
</evidence>
<gene>
    <name evidence="2" type="ORF">FY528_05590</name>
</gene>